<comment type="caution">
    <text evidence="1">The sequence shown here is derived from an EMBL/GenBank/DDBJ whole genome shotgun (WGS) entry which is preliminary data.</text>
</comment>
<reference evidence="1 3" key="1">
    <citation type="submission" date="2015-07" db="EMBL/GenBank/DDBJ databases">
        <title>Genome of Polaribacter dokdonenesis DSW-5, isolated from seawater off Dokdo in Korea.</title>
        <authorList>
            <person name="Yoon K."/>
            <person name="Song J.Y."/>
            <person name="Kim J.F."/>
        </authorList>
    </citation>
    <scope>NUCLEOTIDE SEQUENCE [LARGE SCALE GENOMIC DNA]</scope>
    <source>
        <strain evidence="1 3">DSW-5</strain>
    </source>
</reference>
<accession>A0A0M9CHQ0</accession>
<dbReference type="EMBL" id="LGBR01000001">
    <property type="protein sequence ID" value="KOY52851.1"/>
    <property type="molecule type" value="Genomic_DNA"/>
</dbReference>
<dbReference type="RefSeq" id="WP_231658737.1">
    <property type="nucleotide sequence ID" value="NZ_FNUE01000002.1"/>
</dbReference>
<protein>
    <submittedName>
        <fullName evidence="1">Uncharacterized protein</fullName>
    </submittedName>
</protein>
<reference evidence="2 4" key="2">
    <citation type="submission" date="2016-10" db="EMBL/GenBank/DDBJ databases">
        <authorList>
            <person name="Varghese N."/>
            <person name="Submissions S."/>
        </authorList>
    </citation>
    <scope>NUCLEOTIDE SEQUENCE [LARGE SCALE GENOMIC DNA]</scope>
    <source>
        <strain evidence="2 4">DSW-5</strain>
    </source>
</reference>
<dbReference type="EMBL" id="FNUE01000002">
    <property type="protein sequence ID" value="SEE53400.1"/>
    <property type="molecule type" value="Genomic_DNA"/>
</dbReference>
<evidence type="ECO:0000313" key="4">
    <source>
        <dbReference type="Proteomes" id="UP000183071"/>
    </source>
</evidence>
<sequence length="401" mass="45246">MMSYKTILFYIVFFTTCLVSAQNSIDIKLLNDTTTYVVGDSIVLKFKTTNTKSLQLYCANSYGNTLVQSTINNDVHSFAIPRFLAIKKGVLNWSAFTNKQRITGNISILPKENPVMMETYLGPPSIEAGGTDYTMLVVIPTDDLDNPLVDGTEIDINKQFLTSQEKIDIKSNNLIGYRRIFSPIKSGRVILSSKAKQLDSKEFDVNIMPAIAENFQIFYDRIHEYADGNQITTFYTSIIKDKNENVVSDGTFVDFFVKNLAGNVLKTSGTTIKGIAYAKMLHPDAQETWNVKAIITGISESDTISLSYKRAITDYSVTFSEGNRKIKIGPIKSFMNQMIPDGLTITLKVFYKGKEIEEMIKPSRDGYAFFELDKAIYKDDVYTFKINTAGIEKNYESKKIW</sequence>
<evidence type="ECO:0000313" key="2">
    <source>
        <dbReference type="EMBL" id="SEE53400.1"/>
    </source>
</evidence>
<evidence type="ECO:0000313" key="3">
    <source>
        <dbReference type="Proteomes" id="UP000037716"/>
    </source>
</evidence>
<gene>
    <name evidence="1" type="ORF">I602_2411</name>
    <name evidence="2" type="ORF">SAMN05444353_2186</name>
</gene>
<dbReference type="STRING" id="1300348.I602_2411"/>
<proteinExistence type="predicted"/>
<evidence type="ECO:0000313" key="1">
    <source>
        <dbReference type="EMBL" id="KOY52851.1"/>
    </source>
</evidence>
<dbReference type="AlphaFoldDB" id="A0A0M9CHQ0"/>
<dbReference type="Proteomes" id="UP000183071">
    <property type="component" value="Unassembled WGS sequence"/>
</dbReference>
<name>A0A0M9CHQ0_9FLAO</name>
<keyword evidence="4" id="KW-1185">Reference proteome</keyword>
<dbReference type="PATRIC" id="fig|1300348.6.peg.2412"/>
<organism evidence="1 3">
    <name type="scientific">Polaribacter dokdonensis DSW-5</name>
    <dbReference type="NCBI Taxonomy" id="1300348"/>
    <lineage>
        <taxon>Bacteria</taxon>
        <taxon>Pseudomonadati</taxon>
        <taxon>Bacteroidota</taxon>
        <taxon>Flavobacteriia</taxon>
        <taxon>Flavobacteriales</taxon>
        <taxon>Flavobacteriaceae</taxon>
    </lineage>
</organism>
<dbReference type="Proteomes" id="UP000037716">
    <property type="component" value="Unassembled WGS sequence"/>
</dbReference>